<proteinExistence type="predicted"/>
<dbReference type="OrthoDB" id="3671213at2"/>
<accession>A0A495W915</accession>
<dbReference type="InterPro" id="IPR024344">
    <property type="entry name" value="MDMPI_metal-binding"/>
</dbReference>
<dbReference type="GO" id="GO:0046872">
    <property type="term" value="F:metal ion binding"/>
    <property type="evidence" value="ECO:0007669"/>
    <property type="project" value="InterPro"/>
</dbReference>
<gene>
    <name evidence="3" type="ORF">C8E97_6671</name>
</gene>
<evidence type="ECO:0000259" key="2">
    <source>
        <dbReference type="Pfam" id="PF11716"/>
    </source>
</evidence>
<dbReference type="Pfam" id="PF11716">
    <property type="entry name" value="MDMPI_N"/>
    <property type="match status" value="1"/>
</dbReference>
<dbReference type="Proteomes" id="UP000282084">
    <property type="component" value="Unassembled WGS sequence"/>
</dbReference>
<dbReference type="InterPro" id="IPR017517">
    <property type="entry name" value="Maleyloyr_isom"/>
</dbReference>
<comment type="caution">
    <text evidence="3">The sequence shown here is derived from an EMBL/GenBank/DDBJ whole genome shotgun (WGS) entry which is preliminary data.</text>
</comment>
<dbReference type="InterPro" id="IPR034660">
    <property type="entry name" value="DinB/YfiT-like"/>
</dbReference>
<sequence>MRAAVIAAGPEAPVPTCPEWNVQQLTHHLAGVASWARTALDTPVDGDRPAPGTPPDTWQELLTWWDDRFTELNDALAEASPDTPAWTFAGPKSVGFWVRRQAHEIAIHRLDAEHALHGPEVPTLLFGTDFAADGVDEFLSRLLPRVAQRWPIEREGRLLFHAADAGRAWEVRLTPGRPPETAPLTDAATDADATVAGTADALYRLVWNRPSGAIVTGDRSLVDSVPRP</sequence>
<dbReference type="GO" id="GO:0005886">
    <property type="term" value="C:plasma membrane"/>
    <property type="evidence" value="ECO:0007669"/>
    <property type="project" value="TreeGrafter"/>
</dbReference>
<dbReference type="PANTHER" id="PTHR40758:SF1">
    <property type="entry name" value="CONSERVED PROTEIN"/>
    <property type="match status" value="1"/>
</dbReference>
<organism evidence="3 4">
    <name type="scientific">Saccharothrix australiensis</name>
    <dbReference type="NCBI Taxonomy" id="2072"/>
    <lineage>
        <taxon>Bacteria</taxon>
        <taxon>Bacillati</taxon>
        <taxon>Actinomycetota</taxon>
        <taxon>Actinomycetes</taxon>
        <taxon>Pseudonocardiales</taxon>
        <taxon>Pseudonocardiaceae</taxon>
        <taxon>Saccharothrix</taxon>
    </lineage>
</organism>
<feature type="domain" description="Mycothiol-dependent maleylpyruvate isomerase metal-binding" evidence="2">
    <location>
        <begin position="3"/>
        <end position="112"/>
    </location>
</feature>
<dbReference type="Gene3D" id="1.20.120.450">
    <property type="entry name" value="dinb family like domain"/>
    <property type="match status" value="1"/>
</dbReference>
<dbReference type="EMBL" id="RBXO01000001">
    <property type="protein sequence ID" value="RKT57939.1"/>
    <property type="molecule type" value="Genomic_DNA"/>
</dbReference>
<protein>
    <submittedName>
        <fullName evidence="3">Uncharacterized protein (TIGR03083 family)</fullName>
    </submittedName>
</protein>
<dbReference type="Pfam" id="PF07398">
    <property type="entry name" value="MDMPI_C"/>
    <property type="match status" value="1"/>
</dbReference>
<feature type="domain" description="MDMPI C-terminal" evidence="1">
    <location>
        <begin position="129"/>
        <end position="223"/>
    </location>
</feature>
<dbReference type="AlphaFoldDB" id="A0A495W915"/>
<name>A0A495W915_9PSEU</name>
<dbReference type="SUPFAM" id="SSF109854">
    <property type="entry name" value="DinB/YfiT-like putative metalloenzymes"/>
    <property type="match status" value="1"/>
</dbReference>
<dbReference type="NCBIfam" id="TIGR03083">
    <property type="entry name" value="maleylpyruvate isomerase family mycothiol-dependent enzyme"/>
    <property type="match status" value="1"/>
</dbReference>
<evidence type="ECO:0000313" key="3">
    <source>
        <dbReference type="EMBL" id="RKT57939.1"/>
    </source>
</evidence>
<keyword evidence="4" id="KW-1185">Reference proteome</keyword>
<dbReference type="InterPro" id="IPR010872">
    <property type="entry name" value="MDMPI_C-term_domain"/>
</dbReference>
<reference evidence="3 4" key="1">
    <citation type="submission" date="2018-10" db="EMBL/GenBank/DDBJ databases">
        <title>Sequencing the genomes of 1000 actinobacteria strains.</title>
        <authorList>
            <person name="Klenk H.-P."/>
        </authorList>
    </citation>
    <scope>NUCLEOTIDE SEQUENCE [LARGE SCALE GENOMIC DNA]</scope>
    <source>
        <strain evidence="3 4">DSM 43800</strain>
    </source>
</reference>
<evidence type="ECO:0000259" key="1">
    <source>
        <dbReference type="Pfam" id="PF07398"/>
    </source>
</evidence>
<evidence type="ECO:0000313" key="4">
    <source>
        <dbReference type="Proteomes" id="UP000282084"/>
    </source>
</evidence>
<dbReference type="PANTHER" id="PTHR40758">
    <property type="entry name" value="CONSERVED PROTEIN"/>
    <property type="match status" value="1"/>
</dbReference>